<dbReference type="InParanoid" id="A0A5C3P7D9"/>
<reference evidence="1 2" key="1">
    <citation type="journal article" date="2019" name="Nat. Ecol. Evol.">
        <title>Megaphylogeny resolves global patterns of mushroom evolution.</title>
        <authorList>
            <person name="Varga T."/>
            <person name="Krizsan K."/>
            <person name="Foldi C."/>
            <person name="Dima B."/>
            <person name="Sanchez-Garcia M."/>
            <person name="Sanchez-Ramirez S."/>
            <person name="Szollosi G.J."/>
            <person name="Szarkandi J.G."/>
            <person name="Papp V."/>
            <person name="Albert L."/>
            <person name="Andreopoulos W."/>
            <person name="Angelini C."/>
            <person name="Antonin V."/>
            <person name="Barry K.W."/>
            <person name="Bougher N.L."/>
            <person name="Buchanan P."/>
            <person name="Buyck B."/>
            <person name="Bense V."/>
            <person name="Catcheside P."/>
            <person name="Chovatia M."/>
            <person name="Cooper J."/>
            <person name="Damon W."/>
            <person name="Desjardin D."/>
            <person name="Finy P."/>
            <person name="Geml J."/>
            <person name="Haridas S."/>
            <person name="Hughes K."/>
            <person name="Justo A."/>
            <person name="Karasinski D."/>
            <person name="Kautmanova I."/>
            <person name="Kiss B."/>
            <person name="Kocsube S."/>
            <person name="Kotiranta H."/>
            <person name="LaButti K.M."/>
            <person name="Lechner B.E."/>
            <person name="Liimatainen K."/>
            <person name="Lipzen A."/>
            <person name="Lukacs Z."/>
            <person name="Mihaltcheva S."/>
            <person name="Morgado L.N."/>
            <person name="Niskanen T."/>
            <person name="Noordeloos M.E."/>
            <person name="Ohm R.A."/>
            <person name="Ortiz-Santana B."/>
            <person name="Ovrebo C."/>
            <person name="Racz N."/>
            <person name="Riley R."/>
            <person name="Savchenko A."/>
            <person name="Shiryaev A."/>
            <person name="Soop K."/>
            <person name="Spirin V."/>
            <person name="Szebenyi C."/>
            <person name="Tomsovsky M."/>
            <person name="Tulloss R.E."/>
            <person name="Uehling J."/>
            <person name="Grigoriev I.V."/>
            <person name="Vagvolgyi C."/>
            <person name="Papp T."/>
            <person name="Martin F.M."/>
            <person name="Miettinen O."/>
            <person name="Hibbett D.S."/>
            <person name="Nagy L.G."/>
        </authorList>
    </citation>
    <scope>NUCLEOTIDE SEQUENCE [LARGE SCALE GENOMIC DNA]</scope>
    <source>
        <strain evidence="1 2">HHB13444</strain>
    </source>
</reference>
<dbReference type="EMBL" id="ML211255">
    <property type="protein sequence ID" value="TFK85411.1"/>
    <property type="molecule type" value="Genomic_DNA"/>
</dbReference>
<organism evidence="1 2">
    <name type="scientific">Polyporus arcularius HHB13444</name>
    <dbReference type="NCBI Taxonomy" id="1314778"/>
    <lineage>
        <taxon>Eukaryota</taxon>
        <taxon>Fungi</taxon>
        <taxon>Dikarya</taxon>
        <taxon>Basidiomycota</taxon>
        <taxon>Agaricomycotina</taxon>
        <taxon>Agaricomycetes</taxon>
        <taxon>Polyporales</taxon>
        <taxon>Polyporaceae</taxon>
        <taxon>Polyporus</taxon>
    </lineage>
</organism>
<accession>A0A5C3P7D9</accession>
<name>A0A5C3P7D9_9APHY</name>
<dbReference type="Proteomes" id="UP000308197">
    <property type="component" value="Unassembled WGS sequence"/>
</dbReference>
<protein>
    <submittedName>
        <fullName evidence="1">Uncharacterized protein</fullName>
    </submittedName>
</protein>
<keyword evidence="2" id="KW-1185">Reference proteome</keyword>
<dbReference type="AlphaFoldDB" id="A0A5C3P7D9"/>
<gene>
    <name evidence="1" type="ORF">K466DRAFT_601204</name>
</gene>
<evidence type="ECO:0000313" key="2">
    <source>
        <dbReference type="Proteomes" id="UP000308197"/>
    </source>
</evidence>
<sequence>MSDLTKPASRIAVALGRKGEHAFIYRRTYVKIAEPVPPRKGDAYDMCSPGPCVSAIFMKISPESEEDFNQWCDEQHVALFSKVP</sequence>
<evidence type="ECO:0000313" key="1">
    <source>
        <dbReference type="EMBL" id="TFK85411.1"/>
    </source>
</evidence>
<proteinExistence type="predicted"/>